<dbReference type="PROSITE" id="PS50075">
    <property type="entry name" value="CARRIER"/>
    <property type="match status" value="1"/>
</dbReference>
<evidence type="ECO:0000256" key="2">
    <source>
        <dbReference type="ARBA" id="ARBA00022553"/>
    </source>
</evidence>
<dbReference type="Pfam" id="PF00501">
    <property type="entry name" value="AMP-binding"/>
    <property type="match status" value="1"/>
</dbReference>
<dbReference type="AlphaFoldDB" id="B6Q6R9"/>
<dbReference type="InterPro" id="IPR036736">
    <property type="entry name" value="ACP-like_sf"/>
</dbReference>
<dbReference type="SUPFAM" id="SSF51735">
    <property type="entry name" value="NAD(P)-binding Rossmann-fold domains"/>
    <property type="match status" value="1"/>
</dbReference>
<dbReference type="PhylomeDB" id="B6Q6R9"/>
<accession>B6Q6R9</accession>
<organism evidence="4 5">
    <name type="scientific">Talaromyces marneffei (strain ATCC 18224 / CBS 334.59 / QM 7333)</name>
    <name type="common">Penicillium marneffei</name>
    <dbReference type="NCBI Taxonomy" id="441960"/>
    <lineage>
        <taxon>Eukaryota</taxon>
        <taxon>Fungi</taxon>
        <taxon>Dikarya</taxon>
        <taxon>Ascomycota</taxon>
        <taxon>Pezizomycotina</taxon>
        <taxon>Eurotiomycetes</taxon>
        <taxon>Eurotiomycetidae</taxon>
        <taxon>Eurotiales</taxon>
        <taxon>Trichocomaceae</taxon>
        <taxon>Talaromyces</taxon>
        <taxon>Talaromyces sect. Talaromyces</taxon>
    </lineage>
</organism>
<evidence type="ECO:0000313" key="5">
    <source>
        <dbReference type="Proteomes" id="UP000001294"/>
    </source>
</evidence>
<dbReference type="Pfam" id="PF23562">
    <property type="entry name" value="AMP-binding_C_3"/>
    <property type="match status" value="1"/>
</dbReference>
<dbReference type="HOGENOM" id="CLU_002220_0_0_1"/>
<dbReference type="InterPro" id="IPR013120">
    <property type="entry name" value="FAR_NAD-bd"/>
</dbReference>
<dbReference type="Gene3D" id="1.10.1200.10">
    <property type="entry name" value="ACP-like"/>
    <property type="match status" value="1"/>
</dbReference>
<dbReference type="InterPro" id="IPR036291">
    <property type="entry name" value="NAD(P)-bd_dom_sf"/>
</dbReference>
<protein>
    <submittedName>
        <fullName evidence="4">NAD dependent epimerase/dehydratase, putative</fullName>
    </submittedName>
</protein>
<dbReference type="STRING" id="441960.B6Q6R9"/>
<dbReference type="Gene3D" id="3.40.50.12780">
    <property type="entry name" value="N-terminal domain of ligase-like"/>
    <property type="match status" value="1"/>
</dbReference>
<feature type="domain" description="Carrier" evidence="3">
    <location>
        <begin position="537"/>
        <end position="615"/>
    </location>
</feature>
<reference evidence="5" key="1">
    <citation type="journal article" date="2015" name="Genome Announc.">
        <title>Genome sequence of the AIDS-associated pathogen Penicillium marneffei (ATCC18224) and its near taxonomic relative Talaromyces stipitatus (ATCC10500).</title>
        <authorList>
            <person name="Nierman W.C."/>
            <person name="Fedorova-Abrams N.D."/>
            <person name="Andrianopoulos A."/>
        </authorList>
    </citation>
    <scope>NUCLEOTIDE SEQUENCE [LARGE SCALE GENOMIC DNA]</scope>
    <source>
        <strain evidence="5">ATCC 18224 / CBS 334.59 / QM 7333</strain>
    </source>
</reference>
<dbReference type="OrthoDB" id="429813at2759"/>
<dbReference type="EMBL" id="DS995899">
    <property type="protein sequence ID" value="EEA28674.1"/>
    <property type="molecule type" value="Genomic_DNA"/>
</dbReference>
<dbReference type="PANTHER" id="PTHR43439:SF2">
    <property type="entry name" value="ENZYME, PUTATIVE (JCVI)-RELATED"/>
    <property type="match status" value="1"/>
</dbReference>
<keyword evidence="2" id="KW-0597">Phosphoprotein</keyword>
<dbReference type="Gene3D" id="3.40.50.720">
    <property type="entry name" value="NAD(P)-binding Rossmann-like Domain"/>
    <property type="match status" value="1"/>
</dbReference>
<dbReference type="Pfam" id="PF07993">
    <property type="entry name" value="NAD_binding_4"/>
    <property type="match status" value="1"/>
</dbReference>
<sequence>MPNSRTEAARTELLPTIIEQLARDEPDTLWGEYPPSTRTLDEGYKQLSYKQFANAVNGVANQIETTLGKRDTGEPLAFLAANDPRVAANMQLLHDLNCSVLMTTDMQFAPVLDLLSERESLTAIELRPLDELLNEPQPEYSFSKKLSGVESQTAFAVHTSGSTGFPKPMRISHEYISRAAQNIGLAPPKGFEMLNSLAGNNRNVLLLPLGHPAGVHFGVFNPFFNNTTVILPLPGIPPTGEALLEILKHTTADWATMAPLTLEGISKDEKLLDEISQRLKMLLFSGGSLPKVFGDVIATKIKLTSLLGSSESGPIPTMYPLEYNFGRDWNYIQIHPALGAKFEDSAGGVAELVWERSPETEPYQTVFTIYPDLQVFRTKDLFTSHIELANTWTHASRSDDVIVFLHGEKINPIAYESNISKHPDVSTALMFGHQRFEPGLLIQPVESKHPLTAVEKSQFIQHIWPNVEYANSLSPGYAQISQSHILFTDGDMPILRTLKGSIRRAEILKQYAAKIASVYDDVDSMWTPAANKSKEMETTERIENLIQNSVVDVAKWKAEEFDKDINFFNHGMDSLQVLRLVRVLRAKSSIRSIEPSTIYLHPTVALLTTALQELASDIESSVKAKKPIQLRSRQETLDQYTKEIDAVQPAVENTPPETGEQATVVLTGSTGSIGSYILRALLEDSRVGHIYCLNRSSDSNNLQEQRNKSLDSTLPTTFPKEKVTFLKSDLSDSKTLGLPEDIYTTIREKVTLIIHNAWRVDFNIPLQSFSDQLAGVVSLSSLSVRSSCQAAFVFLSSISAVMDFDDTHQGRPKVIPESVITDISAAAPAGYAESKYIAERLLARAAENLKLRNVSILRLGQISGPAKSDGRWNVADWVPSLVLGSKALGVLPSSLQNNVDGEDIASIDWLPIDTVAGVIAEIGLEAATNSIRHGLAVYNVLNPQKTSWNALLPSITATLQQGTNTTFQIVSPTEWIEKLKNCASEILEVAISSSDEQTEALLRANPALKLIDFFDGLFGSVDKGQYSNDTHKSAWETSNAERKSGKLRHAEAIDGEMMERWTRQWCASITNV</sequence>
<dbReference type="SUPFAM" id="SSF56801">
    <property type="entry name" value="Acetyl-CoA synthetase-like"/>
    <property type="match status" value="1"/>
</dbReference>
<dbReference type="Pfam" id="PF00550">
    <property type="entry name" value="PP-binding"/>
    <property type="match status" value="1"/>
</dbReference>
<dbReference type="SUPFAM" id="SSF47336">
    <property type="entry name" value="ACP-like"/>
    <property type="match status" value="1"/>
</dbReference>
<keyword evidence="1" id="KW-0596">Phosphopantetheine</keyword>
<gene>
    <name evidence="4" type="ORF">PMAA_034720</name>
</gene>
<evidence type="ECO:0000256" key="1">
    <source>
        <dbReference type="ARBA" id="ARBA00022450"/>
    </source>
</evidence>
<dbReference type="VEuPathDB" id="FungiDB:PMAA_034720"/>
<dbReference type="InterPro" id="IPR042099">
    <property type="entry name" value="ANL_N_sf"/>
</dbReference>
<dbReference type="InterPro" id="IPR051414">
    <property type="entry name" value="Adenylate-forming_Reductase"/>
</dbReference>
<dbReference type="InterPro" id="IPR000873">
    <property type="entry name" value="AMP-dep_synth/lig_dom"/>
</dbReference>
<evidence type="ECO:0000313" key="4">
    <source>
        <dbReference type="EMBL" id="EEA28674.1"/>
    </source>
</evidence>
<dbReference type="PANTHER" id="PTHR43439">
    <property type="entry name" value="PHENYLACETATE-COENZYME A LIGASE"/>
    <property type="match status" value="1"/>
</dbReference>
<keyword evidence="5" id="KW-1185">Reference proteome</keyword>
<proteinExistence type="predicted"/>
<evidence type="ECO:0000259" key="3">
    <source>
        <dbReference type="PROSITE" id="PS50075"/>
    </source>
</evidence>
<dbReference type="InterPro" id="IPR009081">
    <property type="entry name" value="PP-bd_ACP"/>
</dbReference>
<dbReference type="Proteomes" id="UP000001294">
    <property type="component" value="Unassembled WGS sequence"/>
</dbReference>
<name>B6Q6R9_TALMQ</name>